<evidence type="ECO:0000313" key="1">
    <source>
        <dbReference type="EMBL" id="SDE33193.1"/>
    </source>
</evidence>
<dbReference type="EMBL" id="FNAS01000007">
    <property type="protein sequence ID" value="SDE33193.1"/>
    <property type="molecule type" value="Genomic_DNA"/>
</dbReference>
<protein>
    <submittedName>
        <fullName evidence="1">Uncharacterized protein</fullName>
    </submittedName>
</protein>
<proteinExistence type="predicted"/>
<organism evidence="1 2">
    <name type="scientific">Riemerella columbipharyngis</name>
    <dbReference type="NCBI Taxonomy" id="1071918"/>
    <lineage>
        <taxon>Bacteria</taxon>
        <taxon>Pseudomonadati</taxon>
        <taxon>Bacteroidota</taxon>
        <taxon>Flavobacteriia</taxon>
        <taxon>Flavobacteriales</taxon>
        <taxon>Weeksellaceae</taxon>
        <taxon>Riemerella</taxon>
    </lineage>
</organism>
<name>A0A1G7C1P2_9FLAO</name>
<sequence length="72" mass="7872">MSVPSISNYPQSVSYANWAWPSTKCINQTVARMKSMVSDEVTLLINNVSGSETQLTIIAAAYCAHNNNHALQ</sequence>
<keyword evidence="2" id="KW-1185">Reference proteome</keyword>
<dbReference type="Proteomes" id="UP000198517">
    <property type="component" value="Unassembled WGS sequence"/>
</dbReference>
<evidence type="ECO:0000313" key="2">
    <source>
        <dbReference type="Proteomes" id="UP000198517"/>
    </source>
</evidence>
<reference evidence="1 2" key="1">
    <citation type="submission" date="2016-10" db="EMBL/GenBank/DDBJ databases">
        <authorList>
            <person name="de Groot N.N."/>
        </authorList>
    </citation>
    <scope>NUCLEOTIDE SEQUENCE [LARGE SCALE GENOMIC DNA]</scope>
    <source>
        <strain evidence="1 2">DSM 24015</strain>
    </source>
</reference>
<dbReference type="STRING" id="1071918.SAMN05421544_10726"/>
<gene>
    <name evidence="1" type="ORF">SAMN05421544_10726</name>
</gene>
<accession>A0A1G7C1P2</accession>
<dbReference type="AlphaFoldDB" id="A0A1G7C1P2"/>